<gene>
    <name evidence="1" type="ORF">L6452_32349</name>
</gene>
<keyword evidence="2" id="KW-1185">Reference proteome</keyword>
<dbReference type="Proteomes" id="UP001055879">
    <property type="component" value="Linkage Group LG11"/>
</dbReference>
<accession>A0ACB8Z4R3</accession>
<sequence length="614" mass="68753">MYGRYQWLPNTPEGHVEVESTADQPPLATTSKGPPIPTILGGVPEQIPRTNIAASNAIMEEVTTKTIIRDSMMLAMNSSMAQQQEFFMKLQEDRDASHRQPETMAENIVMGSGGGSAVVVTEEQPKNGNRERTMRCTYKAFLGCNPKEFTGSDNPVACMYWLKEVEMAFESSDCDTSQWVKFASQLLRGEALIWWNLTRSALTPEVLGQLTWPIFKQKIMDKYYSERSLDKLEGKFRNLKKGTRSVANYSKIFLEKLNLVGHLVPDERSKIKAYQLGLPAEMRTSVRNARGSTLQEVIEESLLVEDDLIAGKEGKGQVGEKRKWEGPSRPVRPSKPFVSGRVDGNRREDRWCHKCKTKHSGPSNLRTYSGPIGCAKCGKKEHMTRECPIRGPVCFECRELGHMRKDCSKLVGGNRGNSVGSMPRAPSRVFRMTTEEAKETADIVSVVEVANGDQVIIRDCFRGYTLEIDGSSFNVDLLPMAIGGFDVVIGIDLLTRHKADIFCSKKMIQVPLSGSGVVTIYEEKGKRSNPIISSLKARKFLAKGYPSYQAYVVDAKKEKRSVEDVKTVQDYQDVFSEDLPWLPPERQVEFQIDLTLGAAPIAHAPYRLSPTEMQ</sequence>
<name>A0ACB8Z4R3_ARCLA</name>
<evidence type="ECO:0000313" key="2">
    <source>
        <dbReference type="Proteomes" id="UP001055879"/>
    </source>
</evidence>
<reference evidence="1 2" key="2">
    <citation type="journal article" date="2022" name="Mol. Ecol. Resour.">
        <title>The genomes of chicory, endive, great burdock and yacon provide insights into Asteraceae paleo-polyploidization history and plant inulin production.</title>
        <authorList>
            <person name="Fan W."/>
            <person name="Wang S."/>
            <person name="Wang H."/>
            <person name="Wang A."/>
            <person name="Jiang F."/>
            <person name="Liu H."/>
            <person name="Zhao H."/>
            <person name="Xu D."/>
            <person name="Zhang Y."/>
        </authorList>
    </citation>
    <scope>NUCLEOTIDE SEQUENCE [LARGE SCALE GENOMIC DNA]</scope>
    <source>
        <strain evidence="2">cv. Niubang</strain>
    </source>
</reference>
<evidence type="ECO:0000313" key="1">
    <source>
        <dbReference type="EMBL" id="KAI3692532.1"/>
    </source>
</evidence>
<dbReference type="EMBL" id="CM042057">
    <property type="protein sequence ID" value="KAI3692532.1"/>
    <property type="molecule type" value="Genomic_DNA"/>
</dbReference>
<comment type="caution">
    <text evidence="1">The sequence shown here is derived from an EMBL/GenBank/DDBJ whole genome shotgun (WGS) entry which is preliminary data.</text>
</comment>
<protein>
    <submittedName>
        <fullName evidence="1">Uncharacterized protein</fullName>
    </submittedName>
</protein>
<reference evidence="2" key="1">
    <citation type="journal article" date="2022" name="Mol. Ecol. Resour.">
        <title>The genomes of chicory, endive, great burdock and yacon provide insights into Asteraceae palaeo-polyploidization history and plant inulin production.</title>
        <authorList>
            <person name="Fan W."/>
            <person name="Wang S."/>
            <person name="Wang H."/>
            <person name="Wang A."/>
            <person name="Jiang F."/>
            <person name="Liu H."/>
            <person name="Zhao H."/>
            <person name="Xu D."/>
            <person name="Zhang Y."/>
        </authorList>
    </citation>
    <scope>NUCLEOTIDE SEQUENCE [LARGE SCALE GENOMIC DNA]</scope>
    <source>
        <strain evidence="2">cv. Niubang</strain>
    </source>
</reference>
<proteinExistence type="predicted"/>
<organism evidence="1 2">
    <name type="scientific">Arctium lappa</name>
    <name type="common">Greater burdock</name>
    <name type="synonym">Lappa major</name>
    <dbReference type="NCBI Taxonomy" id="4217"/>
    <lineage>
        <taxon>Eukaryota</taxon>
        <taxon>Viridiplantae</taxon>
        <taxon>Streptophyta</taxon>
        <taxon>Embryophyta</taxon>
        <taxon>Tracheophyta</taxon>
        <taxon>Spermatophyta</taxon>
        <taxon>Magnoliopsida</taxon>
        <taxon>eudicotyledons</taxon>
        <taxon>Gunneridae</taxon>
        <taxon>Pentapetalae</taxon>
        <taxon>asterids</taxon>
        <taxon>campanulids</taxon>
        <taxon>Asterales</taxon>
        <taxon>Asteraceae</taxon>
        <taxon>Carduoideae</taxon>
        <taxon>Cardueae</taxon>
        <taxon>Arctiinae</taxon>
        <taxon>Arctium</taxon>
    </lineage>
</organism>